<dbReference type="EMBL" id="BARV01030491">
    <property type="protein sequence ID" value="GAI41980.1"/>
    <property type="molecule type" value="Genomic_DNA"/>
</dbReference>
<organism evidence="1">
    <name type="scientific">marine sediment metagenome</name>
    <dbReference type="NCBI Taxonomy" id="412755"/>
    <lineage>
        <taxon>unclassified sequences</taxon>
        <taxon>metagenomes</taxon>
        <taxon>ecological metagenomes</taxon>
    </lineage>
</organism>
<accession>X1PSD2</accession>
<evidence type="ECO:0008006" key="2">
    <source>
        <dbReference type="Google" id="ProtNLM"/>
    </source>
</evidence>
<dbReference type="SUPFAM" id="SSF102114">
    <property type="entry name" value="Radical SAM enzymes"/>
    <property type="match status" value="1"/>
</dbReference>
<dbReference type="AlphaFoldDB" id="X1PSD2"/>
<sequence length="105" mass="12711">TLNFAINVNPDFVVFNVTTPYPGTPMYRWAKEKGYLMDEDWFTYHGSKAHIRLPTIAPEKVEEFQRYAFRKFYLRCKYILTRLLKIRTIYDIQMYVQAFRSLIKL</sequence>
<evidence type="ECO:0000313" key="1">
    <source>
        <dbReference type="EMBL" id="GAI41980.1"/>
    </source>
</evidence>
<proteinExistence type="predicted"/>
<name>X1PSD2_9ZZZZ</name>
<dbReference type="InterPro" id="IPR058240">
    <property type="entry name" value="rSAM_sf"/>
</dbReference>
<reference evidence="1" key="1">
    <citation type="journal article" date="2014" name="Front. Microbiol.">
        <title>High frequency of phylogenetically diverse reductive dehalogenase-homologous genes in deep subseafloor sedimentary metagenomes.</title>
        <authorList>
            <person name="Kawai M."/>
            <person name="Futagami T."/>
            <person name="Toyoda A."/>
            <person name="Takaki Y."/>
            <person name="Nishi S."/>
            <person name="Hori S."/>
            <person name="Arai W."/>
            <person name="Tsubouchi T."/>
            <person name="Morono Y."/>
            <person name="Uchiyama I."/>
            <person name="Ito T."/>
            <person name="Fujiyama A."/>
            <person name="Inagaki F."/>
            <person name="Takami H."/>
        </authorList>
    </citation>
    <scope>NUCLEOTIDE SEQUENCE</scope>
    <source>
        <strain evidence="1">Expedition CK06-06</strain>
    </source>
</reference>
<comment type="caution">
    <text evidence="1">The sequence shown here is derived from an EMBL/GenBank/DDBJ whole genome shotgun (WGS) entry which is preliminary data.</text>
</comment>
<feature type="non-terminal residue" evidence="1">
    <location>
        <position position="1"/>
    </location>
</feature>
<gene>
    <name evidence="1" type="ORF">S06H3_48427</name>
</gene>
<protein>
    <recommendedName>
        <fullName evidence="2">DUF4070 domain-containing protein</fullName>
    </recommendedName>
</protein>